<dbReference type="PANTHER" id="PTHR22916">
    <property type="entry name" value="GLYCOSYLTRANSFERASE"/>
    <property type="match status" value="1"/>
</dbReference>
<sequence length="310" mass="36928">MRYPKVTILLATFNRSHLILETLESIANQTYTHFECLITDDNSTDDTEVVVNNFIKTDSRFYYFKKPKKNPQGLSATRNFGLDLAQERNAEYIQFFDDDDIMHPQKLELQIQPFYENPDLDLTVCMYRKFHELETIEFDLNKADNQDCEIVSKNILKSFYLNQFNLNSLGPLWKSRSLANYRFDESLFYAEEREFYLRIFLLETISYVPVKKILFWYRKHPKAITSNLYSNPKIKADSEKLFQDGYLKLILKQRKPPFYILKSYVQIAIKNGRNDYIKQIQNHLAEPRNFLIPNRLALLIYSKLFQLVKV</sequence>
<dbReference type="InterPro" id="IPR001173">
    <property type="entry name" value="Glyco_trans_2-like"/>
</dbReference>
<reference evidence="2 5" key="3">
    <citation type="submission" date="2018-07" db="EMBL/GenBank/DDBJ databases">
        <title>Leeuwenhoekiella genomics.</title>
        <authorList>
            <person name="Tahon G."/>
            <person name="Willems A."/>
        </authorList>
    </citation>
    <scope>NUCLEOTIDE SEQUENCE [LARGE SCALE GENOMIC DNA]</scope>
    <source>
        <strain evidence="2 5">LMG 24856</strain>
    </source>
</reference>
<name>A0A1M5Z0W8_9FLAO</name>
<proteinExistence type="predicted"/>
<accession>A0A1M5Z0W8</accession>
<keyword evidence="5" id="KW-1185">Reference proteome</keyword>
<reference evidence="4" key="1">
    <citation type="submission" date="2016-11" db="EMBL/GenBank/DDBJ databases">
        <authorList>
            <person name="Varghese N."/>
            <person name="Submissions S."/>
        </authorList>
    </citation>
    <scope>NUCLEOTIDE SEQUENCE [LARGE SCALE GENOMIC DNA]</scope>
    <source>
        <strain evidence="4">DSM 19859</strain>
    </source>
</reference>
<dbReference type="Gene3D" id="3.90.550.10">
    <property type="entry name" value="Spore Coat Polysaccharide Biosynthesis Protein SpsA, Chain A"/>
    <property type="match status" value="1"/>
</dbReference>
<evidence type="ECO:0000313" key="3">
    <source>
        <dbReference type="EMBL" id="SHI17794.1"/>
    </source>
</evidence>
<evidence type="ECO:0000313" key="5">
    <source>
        <dbReference type="Proteomes" id="UP000290037"/>
    </source>
</evidence>
<protein>
    <submittedName>
        <fullName evidence="2">Glycosyltransferase involved in cell wall biosynthesis</fullName>
    </submittedName>
    <submittedName>
        <fullName evidence="3">Glycosyltransferase involved in cell wall bisynthesis</fullName>
    </submittedName>
</protein>
<keyword evidence="3" id="KW-0808">Transferase</keyword>
<dbReference type="OrthoDB" id="597270at2"/>
<dbReference type="SUPFAM" id="SSF53448">
    <property type="entry name" value="Nucleotide-diphospho-sugar transferases"/>
    <property type="match status" value="1"/>
</dbReference>
<organism evidence="3 4">
    <name type="scientific">Leeuwenhoekiella palythoae</name>
    <dbReference type="NCBI Taxonomy" id="573501"/>
    <lineage>
        <taxon>Bacteria</taxon>
        <taxon>Pseudomonadati</taxon>
        <taxon>Bacteroidota</taxon>
        <taxon>Flavobacteriia</taxon>
        <taxon>Flavobacteriales</taxon>
        <taxon>Flavobacteriaceae</taxon>
        <taxon>Leeuwenhoekiella</taxon>
    </lineage>
</organism>
<dbReference type="RefSeq" id="WP_072983633.1">
    <property type="nucleotide sequence ID" value="NZ_FQXT01000004.1"/>
</dbReference>
<feature type="domain" description="Glycosyltransferase 2-like" evidence="1">
    <location>
        <begin position="7"/>
        <end position="136"/>
    </location>
</feature>
<dbReference type="Proteomes" id="UP000290037">
    <property type="component" value="Unassembled WGS sequence"/>
</dbReference>
<dbReference type="AlphaFoldDB" id="A0A1M5Z0W8"/>
<reference evidence="3" key="2">
    <citation type="submission" date="2016-11" db="EMBL/GenBank/DDBJ databases">
        <authorList>
            <person name="Jaros S."/>
            <person name="Januszkiewicz K."/>
            <person name="Wedrychowicz H."/>
        </authorList>
    </citation>
    <scope>NUCLEOTIDE SEQUENCE [LARGE SCALE GENOMIC DNA]</scope>
    <source>
        <strain evidence="3">DSM 19859</strain>
    </source>
</reference>
<evidence type="ECO:0000313" key="4">
    <source>
        <dbReference type="Proteomes" id="UP000184240"/>
    </source>
</evidence>
<dbReference type="EMBL" id="QOVN01000003">
    <property type="protein sequence ID" value="RXG29753.1"/>
    <property type="molecule type" value="Genomic_DNA"/>
</dbReference>
<dbReference type="InterPro" id="IPR029044">
    <property type="entry name" value="Nucleotide-diphossugar_trans"/>
</dbReference>
<evidence type="ECO:0000313" key="2">
    <source>
        <dbReference type="EMBL" id="RXG29753.1"/>
    </source>
</evidence>
<dbReference type="GO" id="GO:0016758">
    <property type="term" value="F:hexosyltransferase activity"/>
    <property type="evidence" value="ECO:0007669"/>
    <property type="project" value="UniProtKB-ARBA"/>
</dbReference>
<dbReference type="Pfam" id="PF00535">
    <property type="entry name" value="Glycos_transf_2"/>
    <property type="match status" value="1"/>
</dbReference>
<gene>
    <name evidence="2" type="ORF">DSM01_1855</name>
    <name evidence="3" type="ORF">SAMN04487999_2578</name>
</gene>
<dbReference type="STRING" id="573501.SAMN04487999_2578"/>
<dbReference type="PANTHER" id="PTHR22916:SF3">
    <property type="entry name" value="UDP-GLCNAC:BETAGAL BETA-1,3-N-ACETYLGLUCOSAMINYLTRANSFERASE-LIKE PROTEIN 1"/>
    <property type="match status" value="1"/>
</dbReference>
<dbReference type="Proteomes" id="UP000184240">
    <property type="component" value="Unassembled WGS sequence"/>
</dbReference>
<evidence type="ECO:0000259" key="1">
    <source>
        <dbReference type="Pfam" id="PF00535"/>
    </source>
</evidence>
<dbReference type="EMBL" id="FQXT01000004">
    <property type="protein sequence ID" value="SHI17794.1"/>
    <property type="molecule type" value="Genomic_DNA"/>
</dbReference>